<name>A0AA86DZQ5_SULMK</name>
<dbReference type="RefSeq" id="WP_148295287.1">
    <property type="nucleotide sequence ID" value="NZ_CP007201.1"/>
</dbReference>
<evidence type="ECO:0000313" key="1">
    <source>
        <dbReference type="EMBL" id="AHJ13060.1"/>
    </source>
</evidence>
<gene>
    <name evidence="1" type="ORF">SMUL_1805</name>
</gene>
<accession>A0AA86DZQ5</accession>
<evidence type="ECO:0000313" key="2">
    <source>
        <dbReference type="Proteomes" id="UP000019322"/>
    </source>
</evidence>
<dbReference type="EMBL" id="CP007201">
    <property type="protein sequence ID" value="AHJ13060.1"/>
    <property type="molecule type" value="Genomic_DNA"/>
</dbReference>
<reference evidence="1 2" key="1">
    <citation type="journal article" date="2014" name="Environ. Microbiol.">
        <title>Insights into organohalide respiration and the versatile catabolism of Sulfurospirillum multivorans gained from comparative genomics and physiological studies.</title>
        <authorList>
            <person name="Goris T."/>
            <person name="Schubert T."/>
            <person name="Gadkari J."/>
            <person name="Wubet T."/>
            <person name="Tarkka M."/>
            <person name="Buscot F."/>
            <person name="Adrian L."/>
            <person name="Diekert G."/>
        </authorList>
    </citation>
    <scope>NUCLEOTIDE SEQUENCE [LARGE SCALE GENOMIC DNA]</scope>
    <source>
        <strain evidence="2">DM 12446 / JCM 15788 / NBRC 109480</strain>
    </source>
</reference>
<sequence>MENIEISYLIEANNPSLDVLIEAQKKLDNAWEFWKKAEGIKVVQTILTDDNTPKLLKKLFEENNISRISWEKHSVNSDYMPDFAEKLFCWNEDMFIFTIVFDMRLSVDDALAFGLIESDDITKETFADDVDNFLLGDDFEDKITQEQADEVMAYLYSLFVTSKKVDARLQD</sequence>
<dbReference type="KEGG" id="smul:SMUL_1805"/>
<protein>
    <submittedName>
        <fullName evidence="1">Uncharacterized protein</fullName>
    </submittedName>
</protein>
<proteinExistence type="predicted"/>
<dbReference type="Proteomes" id="UP000019322">
    <property type="component" value="Chromosome"/>
</dbReference>
<dbReference type="AlphaFoldDB" id="A0AA86DZQ5"/>
<organism evidence="1 2">
    <name type="scientific">Sulfurospirillum multivorans (strain DM 12446 / JCM 15788 / NBRC 109480)</name>
    <dbReference type="NCBI Taxonomy" id="1150621"/>
    <lineage>
        <taxon>Bacteria</taxon>
        <taxon>Pseudomonadati</taxon>
        <taxon>Campylobacterota</taxon>
        <taxon>Epsilonproteobacteria</taxon>
        <taxon>Campylobacterales</taxon>
        <taxon>Sulfurospirillaceae</taxon>
        <taxon>Sulfurospirillum</taxon>
    </lineage>
</organism>